<dbReference type="SUPFAM" id="SSF52833">
    <property type="entry name" value="Thioredoxin-like"/>
    <property type="match status" value="1"/>
</dbReference>
<sequence>MRIALAFLLSFGISFSSFSQTQLKGKLEAEFSGNQFLRIQHGEEVFDIFGERYDFVNIDSLPGPKTLTMYYISTKGKIHSSKIFWLEKGEYTLTGKVNDPDTWTLSPEHPFTALQSEITTAESEIKKELIAKNLDKLVGIRMLNSFKQIFSDEELMNLLSEIPNEFEESWEIDEVKTYLSLNTMARAQIGELAPEFTLESKAGSDFSLSDQKGKYVLLDFSFTGCAGCVKALPELIELQRELADQVEFVTIWNDRTRRTWLEIQKDHKSQMNWTSLWDRNSLATKLFEIEIFPSFVLINPEGEVQSIWNGYSKGKLRRKLGREI</sequence>
<accession>A0A1G6NPG4</accession>
<dbReference type="AlphaFoldDB" id="A0A1G6NPG4"/>
<keyword evidence="2" id="KW-0201">Cytochrome c-type biogenesis</keyword>
<evidence type="ECO:0000259" key="6">
    <source>
        <dbReference type="PROSITE" id="PS51352"/>
    </source>
</evidence>
<dbReference type="RefSeq" id="WP_139162648.1">
    <property type="nucleotide sequence ID" value="NZ_FNAC01000004.1"/>
</dbReference>
<evidence type="ECO:0000313" key="7">
    <source>
        <dbReference type="EMBL" id="SDC69628.1"/>
    </source>
</evidence>
<dbReference type="STRING" id="686796.SAMN04488104_10044"/>
<keyword evidence="8" id="KW-1185">Reference proteome</keyword>
<evidence type="ECO:0000256" key="2">
    <source>
        <dbReference type="ARBA" id="ARBA00022748"/>
    </source>
</evidence>
<dbReference type="Proteomes" id="UP000199060">
    <property type="component" value="Unassembled WGS sequence"/>
</dbReference>
<evidence type="ECO:0000313" key="8">
    <source>
        <dbReference type="Proteomes" id="UP000199060"/>
    </source>
</evidence>
<evidence type="ECO:0000256" key="5">
    <source>
        <dbReference type="SAM" id="SignalP"/>
    </source>
</evidence>
<reference evidence="8" key="1">
    <citation type="submission" date="2016-10" db="EMBL/GenBank/DDBJ databases">
        <authorList>
            <person name="Varghese N."/>
            <person name="Submissions S."/>
        </authorList>
    </citation>
    <scope>NUCLEOTIDE SEQUENCE [LARGE SCALE GENOMIC DNA]</scope>
    <source>
        <strain evidence="8">DSM 23095</strain>
    </source>
</reference>
<feature type="chain" id="PRO_5011557154" evidence="5">
    <location>
        <begin position="20"/>
        <end position="324"/>
    </location>
</feature>
<dbReference type="EMBL" id="FNAC01000004">
    <property type="protein sequence ID" value="SDC69628.1"/>
    <property type="molecule type" value="Genomic_DNA"/>
</dbReference>
<keyword evidence="5" id="KW-0732">Signal</keyword>
<dbReference type="Gene3D" id="3.40.30.10">
    <property type="entry name" value="Glutaredoxin"/>
    <property type="match status" value="1"/>
</dbReference>
<dbReference type="InterPro" id="IPR036249">
    <property type="entry name" value="Thioredoxin-like_sf"/>
</dbReference>
<dbReference type="GO" id="GO:0030313">
    <property type="term" value="C:cell envelope"/>
    <property type="evidence" value="ECO:0007669"/>
    <property type="project" value="UniProtKB-SubCell"/>
</dbReference>
<dbReference type="PANTHER" id="PTHR42852">
    <property type="entry name" value="THIOL:DISULFIDE INTERCHANGE PROTEIN DSBE"/>
    <property type="match status" value="1"/>
</dbReference>
<dbReference type="InterPro" id="IPR000866">
    <property type="entry name" value="AhpC/TSA"/>
</dbReference>
<evidence type="ECO:0000256" key="4">
    <source>
        <dbReference type="ARBA" id="ARBA00023284"/>
    </source>
</evidence>
<protein>
    <submittedName>
        <fullName evidence="7">AhpC/TSA family protein</fullName>
    </submittedName>
</protein>
<dbReference type="PROSITE" id="PS51352">
    <property type="entry name" value="THIOREDOXIN_2"/>
    <property type="match status" value="1"/>
</dbReference>
<feature type="domain" description="Thioredoxin" evidence="6">
    <location>
        <begin position="187"/>
        <end position="324"/>
    </location>
</feature>
<evidence type="ECO:0000256" key="1">
    <source>
        <dbReference type="ARBA" id="ARBA00004196"/>
    </source>
</evidence>
<dbReference type="InterPro" id="IPR013766">
    <property type="entry name" value="Thioredoxin_domain"/>
</dbReference>
<gene>
    <name evidence="7" type="ORF">SAMN04488104_10044</name>
</gene>
<dbReference type="OrthoDB" id="979391at2"/>
<keyword evidence="3" id="KW-1015">Disulfide bond</keyword>
<keyword evidence="4" id="KW-0676">Redox-active center</keyword>
<dbReference type="Pfam" id="PF00578">
    <property type="entry name" value="AhpC-TSA"/>
    <property type="match status" value="1"/>
</dbReference>
<proteinExistence type="predicted"/>
<feature type="signal peptide" evidence="5">
    <location>
        <begin position="1"/>
        <end position="19"/>
    </location>
</feature>
<organism evidence="7 8">
    <name type="scientific">Algoriphagus faecimaris</name>
    <dbReference type="NCBI Taxonomy" id="686796"/>
    <lineage>
        <taxon>Bacteria</taxon>
        <taxon>Pseudomonadati</taxon>
        <taxon>Bacteroidota</taxon>
        <taxon>Cytophagia</taxon>
        <taxon>Cytophagales</taxon>
        <taxon>Cyclobacteriaceae</taxon>
        <taxon>Algoriphagus</taxon>
    </lineage>
</organism>
<name>A0A1G6NPG4_9BACT</name>
<dbReference type="PANTHER" id="PTHR42852:SF6">
    <property type="entry name" value="THIOL:DISULFIDE INTERCHANGE PROTEIN DSBE"/>
    <property type="match status" value="1"/>
</dbReference>
<evidence type="ECO:0000256" key="3">
    <source>
        <dbReference type="ARBA" id="ARBA00023157"/>
    </source>
</evidence>
<comment type="subcellular location">
    <subcellularLocation>
        <location evidence="1">Cell envelope</location>
    </subcellularLocation>
</comment>
<dbReference type="CDD" id="cd02966">
    <property type="entry name" value="TlpA_like_family"/>
    <property type="match status" value="1"/>
</dbReference>
<dbReference type="GO" id="GO:0017004">
    <property type="term" value="P:cytochrome complex assembly"/>
    <property type="evidence" value="ECO:0007669"/>
    <property type="project" value="UniProtKB-KW"/>
</dbReference>
<dbReference type="InterPro" id="IPR050553">
    <property type="entry name" value="Thioredoxin_ResA/DsbE_sf"/>
</dbReference>